<protein>
    <submittedName>
        <fullName evidence="2">Si:dkey-39a18.1</fullName>
    </submittedName>
</protein>
<dbReference type="AlphaFoldDB" id="A0A8C2F3H3"/>
<name>A0A8C2F3H3_CYPCA</name>
<reference evidence="2" key="1">
    <citation type="submission" date="2025-05" db="UniProtKB">
        <authorList>
            <consortium name="Ensembl"/>
        </authorList>
    </citation>
    <scope>IDENTIFICATION</scope>
</reference>
<dbReference type="Proteomes" id="UP000694701">
    <property type="component" value="Unplaced"/>
</dbReference>
<sequence>MVTFSVNVSNLVYNTCSANRPSKKIRKHRSQSPFRDVSPVPSHFSEPASCLQHRDVIASLPCLPGIKGPLRDEDDDDDVRSHKSLPAVMTGLTLQPREKRSYRHSKNHITSSLPPLISARCSLFVRGTGCKTVPKLPPITKSSNTWKETDPPRPPCRSGCRPDKMEFSSAKPVHAKIVPVRQTSLSVKVHSVEGNGPCLLPAKASGVSPKSRLTFQSPVEQAVYPISPDTMQQMRQTDRACQPLRSVMKKAPNRGVFHCPLAAHMLEPFSGFQEHLCRQILHSPLPYCAALPQVHIPCHQDQVDLLPAHRGPYGSLMERTVELCNSQGQKLPKITMTRPTPSPKYLCRTESWNAA</sequence>
<keyword evidence="3" id="KW-1185">Reference proteome</keyword>
<evidence type="ECO:0000256" key="1">
    <source>
        <dbReference type="SAM" id="MobiDB-lite"/>
    </source>
</evidence>
<proteinExistence type="predicted"/>
<dbReference type="Ensembl" id="ENSCCRT00010022735.1">
    <property type="protein sequence ID" value="ENSCCRP00010020775.1"/>
    <property type="gene ID" value="ENSCCRG00010008988.1"/>
</dbReference>
<accession>A0A8C2F3H3</accession>
<evidence type="ECO:0000313" key="4">
    <source>
        <dbReference type="Proteomes" id="UP000694701"/>
    </source>
</evidence>
<organism evidence="2 4">
    <name type="scientific">Cyprinus carpio</name>
    <name type="common">Common carp</name>
    <dbReference type="NCBI Taxonomy" id="7962"/>
    <lineage>
        <taxon>Eukaryota</taxon>
        <taxon>Metazoa</taxon>
        <taxon>Chordata</taxon>
        <taxon>Craniata</taxon>
        <taxon>Vertebrata</taxon>
        <taxon>Euteleostomi</taxon>
        <taxon>Actinopterygii</taxon>
        <taxon>Neopterygii</taxon>
        <taxon>Teleostei</taxon>
        <taxon>Ostariophysi</taxon>
        <taxon>Cypriniformes</taxon>
        <taxon>Cyprinidae</taxon>
        <taxon>Cyprininae</taxon>
        <taxon>Cyprinus</taxon>
    </lineage>
</organism>
<dbReference type="Ensembl" id="ENSCCRT00020053686.1">
    <property type="protein sequence ID" value="ENSCCRP00020049252.1"/>
    <property type="gene ID" value="ENSCCRG00020021890.1"/>
</dbReference>
<dbReference type="Proteomes" id="UP000694427">
    <property type="component" value="Unplaced"/>
</dbReference>
<evidence type="ECO:0000313" key="2">
    <source>
        <dbReference type="Ensembl" id="ENSCCRP00020049252.1"/>
    </source>
</evidence>
<feature type="region of interest" description="Disordered" evidence="1">
    <location>
        <begin position="141"/>
        <end position="161"/>
    </location>
</feature>
<evidence type="ECO:0000313" key="3">
    <source>
        <dbReference type="Proteomes" id="UP000694427"/>
    </source>
</evidence>